<dbReference type="Gene3D" id="1.10.230.10">
    <property type="entry name" value="Cytochrome P450-Terp, domain 2"/>
    <property type="match status" value="1"/>
</dbReference>
<evidence type="ECO:0000256" key="4">
    <source>
        <dbReference type="ARBA" id="ARBA00011738"/>
    </source>
</evidence>
<keyword evidence="6 7" id="KW-0808">Transferase</keyword>
<evidence type="ECO:0000256" key="2">
    <source>
        <dbReference type="ARBA" id="ARBA00004751"/>
    </source>
</evidence>
<dbReference type="GeneID" id="108085597"/>
<dbReference type="InterPro" id="IPR016142">
    <property type="entry name" value="Citrate_synth-like_lrg_a-sub"/>
</dbReference>
<organism evidence="8 9">
    <name type="scientific">Drosophila kikkawai</name>
    <name type="common">Fruit fly</name>
    <dbReference type="NCBI Taxonomy" id="30033"/>
    <lineage>
        <taxon>Eukaryota</taxon>
        <taxon>Metazoa</taxon>
        <taxon>Ecdysozoa</taxon>
        <taxon>Arthropoda</taxon>
        <taxon>Hexapoda</taxon>
        <taxon>Insecta</taxon>
        <taxon>Pterygota</taxon>
        <taxon>Neoptera</taxon>
        <taxon>Endopterygota</taxon>
        <taxon>Diptera</taxon>
        <taxon>Brachycera</taxon>
        <taxon>Muscomorpha</taxon>
        <taxon>Ephydroidea</taxon>
        <taxon>Drosophilidae</taxon>
        <taxon>Drosophila</taxon>
        <taxon>Sophophora</taxon>
    </lineage>
</organism>
<dbReference type="NCBIfam" id="NF007128">
    <property type="entry name" value="PRK09569.1"/>
    <property type="match status" value="1"/>
</dbReference>
<dbReference type="Proteomes" id="UP001652661">
    <property type="component" value="Chromosome 3R"/>
</dbReference>
<dbReference type="GO" id="GO:0046912">
    <property type="term" value="F:acyltransferase activity, acyl groups converted into alkyl on transfer"/>
    <property type="evidence" value="ECO:0007669"/>
    <property type="project" value="InterPro"/>
</dbReference>
<comment type="subunit">
    <text evidence="4">Homodimer.</text>
</comment>
<dbReference type="PANTHER" id="PTHR11739">
    <property type="entry name" value="CITRATE SYNTHASE"/>
    <property type="match status" value="1"/>
</dbReference>
<comment type="similarity">
    <text evidence="3 7">Belongs to the citrate synthase family.</text>
</comment>
<comment type="subcellular location">
    <subcellularLocation>
        <location evidence="1">Mitochondrion matrix</location>
    </subcellularLocation>
</comment>
<evidence type="ECO:0000313" key="8">
    <source>
        <dbReference type="Proteomes" id="UP001652661"/>
    </source>
</evidence>
<comment type="pathway">
    <text evidence="2">Carbohydrate metabolism; tricarboxylic acid cycle; isocitrate from oxaloacetate: step 1/2.</text>
</comment>
<evidence type="ECO:0000313" key="9">
    <source>
        <dbReference type="RefSeq" id="XP_017037753.1"/>
    </source>
</evidence>
<dbReference type="GO" id="GO:0006099">
    <property type="term" value="P:tricarboxylic acid cycle"/>
    <property type="evidence" value="ECO:0007669"/>
    <property type="project" value="UniProtKB-KW"/>
</dbReference>
<dbReference type="OrthoDB" id="8017587at2759"/>
<dbReference type="GO" id="GO:0005759">
    <property type="term" value="C:mitochondrial matrix"/>
    <property type="evidence" value="ECO:0007669"/>
    <property type="project" value="UniProtKB-SubCell"/>
</dbReference>
<dbReference type="InterPro" id="IPR016143">
    <property type="entry name" value="Citrate_synth-like_sm_a-sub"/>
</dbReference>
<dbReference type="Pfam" id="PF00285">
    <property type="entry name" value="Citrate_synt"/>
    <property type="match status" value="1"/>
</dbReference>
<dbReference type="FunFam" id="1.10.230.10:FF:000001">
    <property type="entry name" value="Citrate synthase"/>
    <property type="match status" value="1"/>
</dbReference>
<keyword evidence="5" id="KW-0816">Tricarboxylic acid cycle</keyword>
<reference evidence="9" key="1">
    <citation type="submission" date="2025-08" db="UniProtKB">
        <authorList>
            <consortium name="RefSeq"/>
        </authorList>
    </citation>
    <scope>IDENTIFICATION</scope>
    <source>
        <strain evidence="9">14028-0561.14</strain>
        <tissue evidence="9">Whole fly</tissue>
    </source>
</reference>
<protein>
    <recommendedName>
        <fullName evidence="7">Citrate synthase</fullName>
    </recommendedName>
</protein>
<evidence type="ECO:0000256" key="6">
    <source>
        <dbReference type="ARBA" id="ARBA00022679"/>
    </source>
</evidence>
<dbReference type="InterPro" id="IPR019810">
    <property type="entry name" value="Citrate_synthase_AS"/>
</dbReference>
<dbReference type="SUPFAM" id="SSF48256">
    <property type="entry name" value="Citrate synthase"/>
    <property type="match status" value="1"/>
</dbReference>
<dbReference type="InterPro" id="IPR036969">
    <property type="entry name" value="Citrate_synthase_sf"/>
</dbReference>
<evidence type="ECO:0000256" key="1">
    <source>
        <dbReference type="ARBA" id="ARBA00004305"/>
    </source>
</evidence>
<dbReference type="GO" id="GO:0005975">
    <property type="term" value="P:carbohydrate metabolic process"/>
    <property type="evidence" value="ECO:0007669"/>
    <property type="project" value="TreeGrafter"/>
</dbReference>
<dbReference type="PRINTS" id="PR00143">
    <property type="entry name" value="CITRTSNTHASE"/>
</dbReference>
<dbReference type="PROSITE" id="PS00480">
    <property type="entry name" value="CITRATE_SYNTHASE"/>
    <property type="match status" value="1"/>
</dbReference>
<dbReference type="Gene3D" id="1.10.580.10">
    <property type="entry name" value="Citrate Synthase, domain 1"/>
    <property type="match status" value="1"/>
</dbReference>
<sequence>MQNSRTYSSHLKLAKISSFYLCSNTPLQPITVRSYGDSNSSGDTGIKAELAKKIPEMREWFLNTKNLHGNKTIAQVTINSVIGGMRGLPLLICDTSSLDKDTGISYRGYPLKDVCEQLPRVVEGSKEGTPEGCFFLLTTGRLPTKEEAEEVTKEWIKRSKLPSYCQKLMDSMDTKIHPMAQFSAAIACLDPESKFVEAYNKGAKRQDYWKYIYEDAMNLCAYLPTVASIIYQNVFKDGSGTRETDKEQDWSGNYARMLGIDHKDFSDLMRLYLVIHADHESGNVSAHASHLVGSALSNPYLCFSASMCGLAGILHGLANQEVLVWLTKLRKDIGDEPTDDQLRKFIDDTLKSGRVIPGYGHAVLRVTDPRFTLQNEFAMKHCKDDPGVKLVTRLWKIVPEVLGKLGKVANPYPNVDAHSGVLLQHYSFNEMQYYTVLFGVSRALGVLSQLIWARALGAPIERPKSISSLELCKTIHKEEKKSDK</sequence>
<dbReference type="AlphaFoldDB" id="A0A6P4JS44"/>
<proteinExistence type="inferred from homology"/>
<keyword evidence="8" id="KW-1185">Reference proteome</keyword>
<evidence type="ECO:0000256" key="5">
    <source>
        <dbReference type="ARBA" id="ARBA00022532"/>
    </source>
</evidence>
<evidence type="ECO:0000256" key="3">
    <source>
        <dbReference type="ARBA" id="ARBA00010566"/>
    </source>
</evidence>
<dbReference type="PANTHER" id="PTHR11739:SF8">
    <property type="entry name" value="CITRATE SYNTHASE, MITOCHONDRIAL"/>
    <property type="match status" value="1"/>
</dbReference>
<accession>A0A6P4JS44</accession>
<name>A0A6P4JS44_DROKI</name>
<dbReference type="RefSeq" id="XP_017037753.1">
    <property type="nucleotide sequence ID" value="XM_017182264.3"/>
</dbReference>
<evidence type="ECO:0000256" key="7">
    <source>
        <dbReference type="RuleBase" id="RU000441"/>
    </source>
</evidence>
<gene>
    <name evidence="9" type="primary">LOC108085597</name>
</gene>
<dbReference type="InterPro" id="IPR002020">
    <property type="entry name" value="Citrate_synthase"/>
</dbReference>